<reference evidence="1" key="1">
    <citation type="submission" date="2024-07" db="EMBL/GenBank/DDBJ databases">
        <authorList>
            <person name="Yu S.T."/>
        </authorList>
    </citation>
    <scope>NUCLEOTIDE SEQUENCE</scope>
    <source>
        <strain evidence="1">R39</strain>
    </source>
</reference>
<protein>
    <recommendedName>
        <fullName evidence="2">Transcriptional regulator</fullName>
    </recommendedName>
</protein>
<sequence>MPREKKLHTMHCPACRTPRRVRLVGTATVAKQPVSLAQCQAADCELIWAVRPPSATMTSHQPHQLAGGTE</sequence>
<dbReference type="RefSeq" id="WP_369222443.1">
    <property type="nucleotide sequence ID" value="NZ_CP163441.1"/>
</dbReference>
<accession>A0AB39QLF5</accession>
<gene>
    <name evidence="1" type="ORF">AB5J52_13995</name>
</gene>
<dbReference type="EMBL" id="CP163441">
    <property type="protein sequence ID" value="XDQ43277.1"/>
    <property type="molecule type" value="Genomic_DNA"/>
</dbReference>
<proteinExistence type="predicted"/>
<organism evidence="1">
    <name type="scientific">Streptomyces sp. R39</name>
    <dbReference type="NCBI Taxonomy" id="3238631"/>
    <lineage>
        <taxon>Bacteria</taxon>
        <taxon>Bacillati</taxon>
        <taxon>Actinomycetota</taxon>
        <taxon>Actinomycetes</taxon>
        <taxon>Kitasatosporales</taxon>
        <taxon>Streptomycetaceae</taxon>
        <taxon>Streptomyces</taxon>
    </lineage>
</organism>
<evidence type="ECO:0000313" key="1">
    <source>
        <dbReference type="EMBL" id="XDQ43277.1"/>
    </source>
</evidence>
<dbReference type="AlphaFoldDB" id="A0AB39QLF5"/>
<name>A0AB39QLF5_9ACTN</name>
<evidence type="ECO:0008006" key="2">
    <source>
        <dbReference type="Google" id="ProtNLM"/>
    </source>
</evidence>